<dbReference type="Proteomes" id="UP001223016">
    <property type="component" value="Unassembled WGS sequence"/>
</dbReference>
<reference evidence="1 2" key="1">
    <citation type="submission" date="2023-07" db="EMBL/GenBank/DDBJ databases">
        <title>Identification of four novel Pseudomonas species associated with bacterial leaf spot of cucurbits.</title>
        <authorList>
            <person name="Fullem K.R."/>
        </authorList>
    </citation>
    <scope>NUCLEOTIDE SEQUENCE [LARGE SCALE GENOMIC DNA]</scope>
    <source>
        <strain evidence="1 2">KFB 138</strain>
    </source>
</reference>
<accession>A0ABT9CUG0</accession>
<comment type="caution">
    <text evidence="1">The sequence shown here is derived from an EMBL/GenBank/DDBJ whole genome shotgun (WGS) entry which is preliminary data.</text>
</comment>
<evidence type="ECO:0000313" key="1">
    <source>
        <dbReference type="EMBL" id="MDO7927741.1"/>
    </source>
</evidence>
<organism evidence="1 2">
    <name type="scientific">Pseudomonas serbiensis</name>
    <dbReference type="NCBI Taxonomy" id="3064350"/>
    <lineage>
        <taxon>Bacteria</taxon>
        <taxon>Pseudomonadati</taxon>
        <taxon>Pseudomonadota</taxon>
        <taxon>Gammaproteobacteria</taxon>
        <taxon>Pseudomonadales</taxon>
        <taxon>Pseudomonadaceae</taxon>
        <taxon>Pseudomonas</taxon>
    </lineage>
</organism>
<proteinExistence type="predicted"/>
<keyword evidence="2" id="KW-1185">Reference proteome</keyword>
<dbReference type="EMBL" id="JAUQOO010000009">
    <property type="protein sequence ID" value="MDO7927741.1"/>
    <property type="molecule type" value="Genomic_DNA"/>
</dbReference>
<name>A0ABT9CUG0_9PSED</name>
<sequence>MNHFEYTQAFVPLPYRTRTAGLLFKSTNDTAEPDIDTFLNSAQALGVMNQHGREGWELVSVQQIFRGHDQVGNQNAQSLAYVYTLSMGFLLFFKRSIAAAQPML</sequence>
<gene>
    <name evidence="1" type="ORF">Q6A51_13175</name>
</gene>
<dbReference type="RefSeq" id="WP_198728785.1">
    <property type="nucleotide sequence ID" value="NZ_JAUQOO010000009.1"/>
</dbReference>
<evidence type="ECO:0000313" key="2">
    <source>
        <dbReference type="Proteomes" id="UP001223016"/>
    </source>
</evidence>
<protein>
    <submittedName>
        <fullName evidence="1">DUF4177 domain-containing protein</fullName>
    </submittedName>
</protein>